<dbReference type="InterPro" id="IPR049560">
    <property type="entry name" value="MeTrfase_RsmB-F_NOP2_cat"/>
</dbReference>
<dbReference type="RefSeq" id="WP_007014770.1">
    <property type="nucleotide sequence ID" value="NZ_AGFM01000061.1"/>
</dbReference>
<evidence type="ECO:0000259" key="6">
    <source>
        <dbReference type="PROSITE" id="PS51686"/>
    </source>
</evidence>
<comment type="similarity">
    <text evidence="5">Belongs to the class I-like SAM-binding methyltransferase superfamily. RsmB/NOP family.</text>
</comment>
<proteinExistence type="inferred from homology"/>
<name>G6EHP1_9SPHN</name>
<keyword evidence="4 5" id="KW-0694">RNA-binding</keyword>
<evidence type="ECO:0000256" key="5">
    <source>
        <dbReference type="PROSITE-ProRule" id="PRU01023"/>
    </source>
</evidence>
<dbReference type="OrthoDB" id="9810297at2"/>
<keyword evidence="3 5" id="KW-0949">S-adenosyl-L-methionine</keyword>
<dbReference type="PANTHER" id="PTHR22807">
    <property type="entry name" value="NOP2 YEAST -RELATED NOL1/NOP2/FMU SUN DOMAIN-CONTAINING"/>
    <property type="match status" value="1"/>
</dbReference>
<feature type="binding site" evidence="5">
    <location>
        <position position="231"/>
    </location>
    <ligand>
        <name>S-adenosyl-L-methionine</name>
        <dbReference type="ChEBI" id="CHEBI:59789"/>
    </ligand>
</feature>
<feature type="binding site" evidence="5">
    <location>
        <position position="279"/>
    </location>
    <ligand>
        <name>S-adenosyl-L-methionine</name>
        <dbReference type="ChEBI" id="CHEBI:59789"/>
    </ligand>
</feature>
<evidence type="ECO:0000256" key="1">
    <source>
        <dbReference type="ARBA" id="ARBA00022603"/>
    </source>
</evidence>
<sequence>MTPAARVQAAIEILDLVITAARANGAPADRLIADWFRSRRFAGSKDRRAVRELAYRAIRACGEVPETGRTAMLRVAAEDPALASLFDGSRHAPAPVEADEPRAEGGVAPVWLADRLAASGVSQADAASLLDRAPLDIRVNTLRAGRVTLPEGAERTVAANGWRYPPETRIEQSDAYAMGAIEVQDTGSQLTCEAVAAKPGETVIDLCAGAGGKTLALAAAMENRGNLIACDADRARLSRLAPRAERAGVTMVETVLLDPGREVEALEPWRGKADAVLVDAPCSGTGTWRRNPEARWRLTPGQLDRYVAIQSRLLDVAAGLVRPGGRLVFVTCSLLDEEGADQASGFLARHPGWRADIPVLAAGSERGFGLRLSPYHDGTDGFFVARMTCV</sequence>
<keyword evidence="1 5" id="KW-0489">Methyltransferase</keyword>
<dbReference type="SUPFAM" id="SSF53335">
    <property type="entry name" value="S-adenosyl-L-methionine-dependent methyltransferases"/>
    <property type="match status" value="1"/>
</dbReference>
<evidence type="ECO:0000256" key="3">
    <source>
        <dbReference type="ARBA" id="ARBA00022691"/>
    </source>
</evidence>
<keyword evidence="2 5" id="KW-0808">Transferase</keyword>
<protein>
    <submittedName>
        <fullName evidence="7">Fmu (Sun)</fullName>
    </submittedName>
</protein>
<feature type="active site" description="Nucleophile" evidence="5">
    <location>
        <position position="332"/>
    </location>
</feature>
<dbReference type="PROSITE" id="PS51686">
    <property type="entry name" value="SAM_MT_RSMB_NOP"/>
    <property type="match status" value="1"/>
</dbReference>
<feature type="binding site" evidence="5">
    <location>
        <position position="258"/>
    </location>
    <ligand>
        <name>S-adenosyl-L-methionine</name>
        <dbReference type="ChEBI" id="CHEBI:59789"/>
    </ligand>
</feature>
<evidence type="ECO:0000313" key="8">
    <source>
        <dbReference type="Proteomes" id="UP000004030"/>
    </source>
</evidence>
<dbReference type="eggNOG" id="COG0144">
    <property type="taxonomic scope" value="Bacteria"/>
</dbReference>
<dbReference type="InterPro" id="IPR029063">
    <property type="entry name" value="SAM-dependent_MTases_sf"/>
</dbReference>
<dbReference type="Gene3D" id="3.40.50.150">
    <property type="entry name" value="Vaccinia Virus protein VP39"/>
    <property type="match status" value="1"/>
</dbReference>
<dbReference type="PRINTS" id="PR02008">
    <property type="entry name" value="RCMTFAMILY"/>
</dbReference>
<keyword evidence="8" id="KW-1185">Reference proteome</keyword>
<dbReference type="Pfam" id="PF01189">
    <property type="entry name" value="Methyltr_RsmB-F"/>
    <property type="match status" value="1"/>
</dbReference>
<dbReference type="PANTHER" id="PTHR22807:SF53">
    <property type="entry name" value="RIBOSOMAL RNA SMALL SUBUNIT METHYLTRANSFERASE B-RELATED"/>
    <property type="match status" value="1"/>
</dbReference>
<dbReference type="GO" id="GO:0003723">
    <property type="term" value="F:RNA binding"/>
    <property type="evidence" value="ECO:0007669"/>
    <property type="project" value="UniProtKB-UniRule"/>
</dbReference>
<feature type="domain" description="SAM-dependent MTase RsmB/NOP-type" evidence="6">
    <location>
        <begin position="102"/>
        <end position="390"/>
    </location>
</feature>
<evidence type="ECO:0000256" key="4">
    <source>
        <dbReference type="ARBA" id="ARBA00022884"/>
    </source>
</evidence>
<dbReference type="GO" id="GO:0001510">
    <property type="term" value="P:RNA methylation"/>
    <property type="evidence" value="ECO:0007669"/>
    <property type="project" value="InterPro"/>
</dbReference>
<dbReference type="InterPro" id="IPR001678">
    <property type="entry name" value="MeTrfase_RsmB-F_NOP2_dom"/>
</dbReference>
<dbReference type="PATRIC" id="fig|1088721.3.peg.3802"/>
<dbReference type="Proteomes" id="UP000004030">
    <property type="component" value="Unassembled WGS sequence"/>
</dbReference>
<gene>
    <name evidence="7" type="ORF">NSU_3862</name>
</gene>
<comment type="caution">
    <text evidence="5">Lacks conserved residue(s) required for the propagation of feature annotation.</text>
</comment>
<dbReference type="InterPro" id="IPR023267">
    <property type="entry name" value="RCMT"/>
</dbReference>
<organism evidence="7 8">
    <name type="scientific">Novosphingobium pentaromativorans US6-1</name>
    <dbReference type="NCBI Taxonomy" id="1088721"/>
    <lineage>
        <taxon>Bacteria</taxon>
        <taxon>Pseudomonadati</taxon>
        <taxon>Pseudomonadota</taxon>
        <taxon>Alphaproteobacteria</taxon>
        <taxon>Sphingomonadales</taxon>
        <taxon>Sphingomonadaceae</taxon>
        <taxon>Novosphingobium</taxon>
    </lineage>
</organism>
<accession>G6EHP1</accession>
<comment type="caution">
    <text evidence="7">The sequence shown here is derived from an EMBL/GenBank/DDBJ whole genome shotgun (WGS) entry which is preliminary data.</text>
</comment>
<dbReference type="AlphaFoldDB" id="G6EHP1"/>
<evidence type="ECO:0000313" key="7">
    <source>
        <dbReference type="EMBL" id="EHJ59201.1"/>
    </source>
</evidence>
<dbReference type="KEGG" id="npn:JI59_01275"/>
<dbReference type="CDD" id="cd02440">
    <property type="entry name" value="AdoMet_MTases"/>
    <property type="match status" value="1"/>
</dbReference>
<evidence type="ECO:0000256" key="2">
    <source>
        <dbReference type="ARBA" id="ARBA00022679"/>
    </source>
</evidence>
<dbReference type="GO" id="GO:0008173">
    <property type="term" value="F:RNA methyltransferase activity"/>
    <property type="evidence" value="ECO:0007669"/>
    <property type="project" value="InterPro"/>
</dbReference>
<reference evidence="7 8" key="1">
    <citation type="journal article" date="2012" name="J. Bacteriol.">
        <title>Genome sequence of benzo(a)pyrene-degrading bacterium Novosphingobium pentaromativorans US6-1.</title>
        <authorList>
            <person name="Luo Y.R."/>
            <person name="Kang S.G."/>
            <person name="Kim S.J."/>
            <person name="Kim M.R."/>
            <person name="Li N."/>
            <person name="Lee J.H."/>
            <person name="Kwon K.K."/>
        </authorList>
    </citation>
    <scope>NUCLEOTIDE SEQUENCE [LARGE SCALE GENOMIC DNA]</scope>
    <source>
        <strain evidence="7 8">US6-1</strain>
    </source>
</reference>
<dbReference type="STRING" id="1088721.JI59_01275"/>
<dbReference type="EMBL" id="AGFM01000061">
    <property type="protein sequence ID" value="EHJ59201.1"/>
    <property type="molecule type" value="Genomic_DNA"/>
</dbReference>